<evidence type="ECO:0000256" key="3">
    <source>
        <dbReference type="ARBA" id="ARBA00022692"/>
    </source>
</evidence>
<keyword evidence="5 7" id="KW-0472">Membrane</keyword>
<dbReference type="AlphaFoldDB" id="A0A498C786"/>
<proteinExistence type="predicted"/>
<gene>
    <name evidence="9" type="ORF">DFR31_1556</name>
</gene>
<dbReference type="Pfam" id="PF02706">
    <property type="entry name" value="Wzz"/>
    <property type="match status" value="1"/>
</dbReference>
<keyword evidence="10" id="KW-1185">Reference proteome</keyword>
<dbReference type="InterPro" id="IPR003856">
    <property type="entry name" value="LPS_length_determ_N"/>
</dbReference>
<feature type="domain" description="Polysaccharide chain length determinant N-terminal" evidence="8">
    <location>
        <begin position="44"/>
        <end position="122"/>
    </location>
</feature>
<evidence type="ECO:0000256" key="7">
    <source>
        <dbReference type="SAM" id="Phobius"/>
    </source>
</evidence>
<feature type="coiled-coil region" evidence="6">
    <location>
        <begin position="197"/>
        <end position="302"/>
    </location>
</feature>
<dbReference type="GO" id="GO:0004713">
    <property type="term" value="F:protein tyrosine kinase activity"/>
    <property type="evidence" value="ECO:0007669"/>
    <property type="project" value="TreeGrafter"/>
</dbReference>
<dbReference type="PANTHER" id="PTHR32309:SF13">
    <property type="entry name" value="FERRIC ENTEROBACTIN TRANSPORT PROTEIN FEPE"/>
    <property type="match status" value="1"/>
</dbReference>
<dbReference type="GO" id="GO:0005886">
    <property type="term" value="C:plasma membrane"/>
    <property type="evidence" value="ECO:0007669"/>
    <property type="project" value="UniProtKB-SubCell"/>
</dbReference>
<evidence type="ECO:0000256" key="2">
    <source>
        <dbReference type="ARBA" id="ARBA00022475"/>
    </source>
</evidence>
<dbReference type="EMBL" id="RCDA01000001">
    <property type="protein sequence ID" value="RLK51612.1"/>
    <property type="molecule type" value="Genomic_DNA"/>
</dbReference>
<keyword evidence="6" id="KW-0175">Coiled coil</keyword>
<reference evidence="9 10" key="1">
    <citation type="submission" date="2018-10" db="EMBL/GenBank/DDBJ databases">
        <title>Genomic Encyclopedia of Type Strains, Phase IV (KMG-IV): sequencing the most valuable type-strain genomes for metagenomic binning, comparative biology and taxonomic classification.</title>
        <authorList>
            <person name="Goeker M."/>
        </authorList>
    </citation>
    <scope>NUCLEOTIDE SEQUENCE [LARGE SCALE GENOMIC DNA]</scope>
    <source>
        <strain evidence="9 10">DSM 12769</strain>
    </source>
</reference>
<evidence type="ECO:0000256" key="5">
    <source>
        <dbReference type="ARBA" id="ARBA00023136"/>
    </source>
</evidence>
<dbReference type="NCBIfam" id="TIGR03007">
    <property type="entry name" value="pepcterm_ChnLen"/>
    <property type="match status" value="1"/>
</dbReference>
<dbReference type="InterPro" id="IPR050445">
    <property type="entry name" value="Bact_polysacc_biosynth/exp"/>
</dbReference>
<comment type="subcellular location">
    <subcellularLocation>
        <location evidence="1">Cell membrane</location>
        <topology evidence="1">Multi-pass membrane protein</topology>
    </subcellularLocation>
</comment>
<protein>
    <submittedName>
        <fullName evidence="9">Polysaccharide chain length determinant protein (PEP-CTERM system associated)</fullName>
    </submittedName>
</protein>
<evidence type="ECO:0000256" key="6">
    <source>
        <dbReference type="SAM" id="Coils"/>
    </source>
</evidence>
<keyword evidence="2" id="KW-1003">Cell membrane</keyword>
<feature type="transmembrane region" description="Helical" evidence="7">
    <location>
        <begin position="49"/>
        <end position="66"/>
    </location>
</feature>
<dbReference type="InterPro" id="IPR014345">
    <property type="entry name" value="XrtA_polysacc_chain"/>
</dbReference>
<evidence type="ECO:0000256" key="1">
    <source>
        <dbReference type="ARBA" id="ARBA00004651"/>
    </source>
</evidence>
<feature type="coiled-coil region" evidence="6">
    <location>
        <begin position="353"/>
        <end position="380"/>
    </location>
</feature>
<name>A0A498C786_9GAMM</name>
<evidence type="ECO:0000313" key="9">
    <source>
        <dbReference type="EMBL" id="RLK51612.1"/>
    </source>
</evidence>
<dbReference type="PANTHER" id="PTHR32309">
    <property type="entry name" value="TYROSINE-PROTEIN KINASE"/>
    <property type="match status" value="1"/>
</dbReference>
<comment type="caution">
    <text evidence="9">The sequence shown here is derived from an EMBL/GenBank/DDBJ whole genome shotgun (WGS) entry which is preliminary data.</text>
</comment>
<dbReference type="Proteomes" id="UP000275461">
    <property type="component" value="Unassembled WGS sequence"/>
</dbReference>
<keyword evidence="4 7" id="KW-1133">Transmembrane helix</keyword>
<evidence type="ECO:0000256" key="4">
    <source>
        <dbReference type="ARBA" id="ARBA00022989"/>
    </source>
</evidence>
<evidence type="ECO:0000259" key="8">
    <source>
        <dbReference type="Pfam" id="PF02706"/>
    </source>
</evidence>
<feature type="transmembrane region" description="Helical" evidence="7">
    <location>
        <begin position="449"/>
        <end position="470"/>
    </location>
</feature>
<evidence type="ECO:0000313" key="10">
    <source>
        <dbReference type="Proteomes" id="UP000275461"/>
    </source>
</evidence>
<accession>A0A498C786</accession>
<sequence length="534" mass="60939">MSDRSRPIPDGRQLSFHAGQAHRQGFEAAMEKLYQEFLQHARATWRRRWWILPIAWLICLGGWAYVQQIPDTYQSSARVFVNTQSVLDPLLRGMTVRPDTEQRLRMMTRTLLSRDNLEEIARASDLDVLTGNDNLDAQVGMLRSRLSLDESRRGDNIFNISFRHGNPEVSYRVVQETVNLFMEQGLGSSRLDLTSSQQFIERQIESYREQLEEKEAEIEQFKRDNAAYLSSGGNFYSRLEQARERLEQAKLEQREAQRQVETFERRMAESRQSGEPVTSYQNPELNQRINRLESDLDSLRQRYTDQHPDVISTRRVLSELREQQETEAQEFSASGASVLGNAGQSQNPLQLALAEAESRAASLRERVQEYERRVARLEENVDRVPAVESEHTALTRDYDVLRDSYNRLLSTRERAIMSGEVETQTDSVDFRVLEPPRMPESPASPNRPALASMVLILGLGAGTGFAFLLAQLRGTVNNRAQLSELTGRPVLGQVSRVYTPLRRRRRLTELLVFAAATAGLLIAFALALGVYFSG</sequence>
<keyword evidence="3 7" id="KW-0812">Transmembrane</keyword>
<feature type="transmembrane region" description="Helical" evidence="7">
    <location>
        <begin position="510"/>
        <end position="532"/>
    </location>
</feature>
<organism evidence="9 10">
    <name type="scientific">Alkalispirillum mobile</name>
    <dbReference type="NCBI Taxonomy" id="85925"/>
    <lineage>
        <taxon>Bacteria</taxon>
        <taxon>Pseudomonadati</taxon>
        <taxon>Pseudomonadota</taxon>
        <taxon>Gammaproteobacteria</taxon>
        <taxon>Chromatiales</taxon>
        <taxon>Ectothiorhodospiraceae</taxon>
        <taxon>Alkalispirillum</taxon>
    </lineage>
</organism>